<evidence type="ECO:0000313" key="2">
    <source>
        <dbReference type="EMBL" id="TKW14829.1"/>
    </source>
</evidence>
<proteinExistence type="predicted"/>
<name>A0A4U6ULN7_SETVI</name>
<dbReference type="Proteomes" id="UP000298652">
    <property type="component" value="Chromosome 5"/>
</dbReference>
<dbReference type="OMA" id="CALWHLG"/>
<dbReference type="Gramene" id="TKW14829">
    <property type="protein sequence ID" value="TKW14829"/>
    <property type="gene ID" value="SEVIR_5G193600v2"/>
</dbReference>
<protein>
    <submittedName>
        <fullName evidence="2">Uncharacterized protein</fullName>
    </submittedName>
</protein>
<dbReference type="EMBL" id="CM016556">
    <property type="protein sequence ID" value="TKW14829.1"/>
    <property type="molecule type" value="Genomic_DNA"/>
</dbReference>
<keyword evidence="1" id="KW-0472">Membrane</keyword>
<reference evidence="2" key="1">
    <citation type="submission" date="2019-03" db="EMBL/GenBank/DDBJ databases">
        <title>WGS assembly of Setaria viridis.</title>
        <authorList>
            <person name="Huang P."/>
            <person name="Jenkins J."/>
            <person name="Grimwood J."/>
            <person name="Barry K."/>
            <person name="Healey A."/>
            <person name="Mamidi S."/>
            <person name="Sreedasyam A."/>
            <person name="Shu S."/>
            <person name="Feldman M."/>
            <person name="Wu J."/>
            <person name="Yu Y."/>
            <person name="Chen C."/>
            <person name="Johnson J."/>
            <person name="Rokhsar D."/>
            <person name="Baxter I."/>
            <person name="Schmutz J."/>
            <person name="Brutnell T."/>
            <person name="Kellogg E."/>
        </authorList>
    </citation>
    <scope>NUCLEOTIDE SEQUENCE [LARGE SCALE GENOMIC DNA]</scope>
</reference>
<gene>
    <name evidence="2" type="ORF">SEVIR_5G193600v2</name>
</gene>
<evidence type="ECO:0000313" key="3">
    <source>
        <dbReference type="Proteomes" id="UP000298652"/>
    </source>
</evidence>
<evidence type="ECO:0000256" key="1">
    <source>
        <dbReference type="SAM" id="Phobius"/>
    </source>
</evidence>
<keyword evidence="3" id="KW-1185">Reference proteome</keyword>
<feature type="transmembrane region" description="Helical" evidence="1">
    <location>
        <begin position="74"/>
        <end position="101"/>
    </location>
</feature>
<keyword evidence="1" id="KW-1133">Transmembrane helix</keyword>
<organism evidence="2 3">
    <name type="scientific">Setaria viridis</name>
    <name type="common">Green bristlegrass</name>
    <name type="synonym">Setaria italica subsp. viridis</name>
    <dbReference type="NCBI Taxonomy" id="4556"/>
    <lineage>
        <taxon>Eukaryota</taxon>
        <taxon>Viridiplantae</taxon>
        <taxon>Streptophyta</taxon>
        <taxon>Embryophyta</taxon>
        <taxon>Tracheophyta</taxon>
        <taxon>Spermatophyta</taxon>
        <taxon>Magnoliopsida</taxon>
        <taxon>Liliopsida</taxon>
        <taxon>Poales</taxon>
        <taxon>Poaceae</taxon>
        <taxon>PACMAD clade</taxon>
        <taxon>Panicoideae</taxon>
        <taxon>Panicodae</taxon>
        <taxon>Paniceae</taxon>
        <taxon>Cenchrinae</taxon>
        <taxon>Setaria</taxon>
    </lineage>
</organism>
<sequence length="144" mass="16108">MVELGCPGAADVAELLRLRIRFAGGLLLEFPFDFGLIKETTTNPMRLLFLLLAAVGGGARWSGLLGVFELCLDVIFVVWVWILGCRLSLYFCFSCALWHLGSGGLLPSWRQEGVSPDRRDQWLMVFYRGSLAAFQCLQSVLWFG</sequence>
<keyword evidence="1" id="KW-0812">Transmembrane</keyword>
<accession>A0A4U6ULN7</accession>
<feature type="transmembrane region" description="Helical" evidence="1">
    <location>
        <begin position="47"/>
        <end position="68"/>
    </location>
</feature>
<dbReference type="AlphaFoldDB" id="A0A4U6ULN7"/>